<organism evidence="3 4">
    <name type="scientific">Streptomyces zingiberis</name>
    <dbReference type="NCBI Taxonomy" id="2053010"/>
    <lineage>
        <taxon>Bacteria</taxon>
        <taxon>Bacillati</taxon>
        <taxon>Actinomycetota</taxon>
        <taxon>Actinomycetes</taxon>
        <taxon>Kitasatosporales</taxon>
        <taxon>Streptomycetaceae</taxon>
        <taxon>Streptomyces</taxon>
    </lineage>
</organism>
<dbReference type="Proteomes" id="UP000695264">
    <property type="component" value="Unassembled WGS sequence"/>
</dbReference>
<keyword evidence="4" id="KW-1185">Reference proteome</keyword>
<dbReference type="RefSeq" id="WP_168100078.1">
    <property type="nucleotide sequence ID" value="NZ_JAATEN010000002.1"/>
</dbReference>
<dbReference type="Pfam" id="PF04149">
    <property type="entry name" value="DUF397"/>
    <property type="match status" value="1"/>
</dbReference>
<name>A0ABX1BVP2_9ACTN</name>
<dbReference type="EMBL" id="JAATEN010000002">
    <property type="protein sequence ID" value="NJP99456.1"/>
    <property type="molecule type" value="Genomic_DNA"/>
</dbReference>
<protein>
    <submittedName>
        <fullName evidence="3">DUF397 domain-containing protein</fullName>
    </submittedName>
</protein>
<feature type="domain" description="DUF397" evidence="2">
    <location>
        <begin position="12"/>
        <end position="65"/>
    </location>
</feature>
<comment type="caution">
    <text evidence="3">The sequence shown here is derived from an EMBL/GenBank/DDBJ whole genome shotgun (WGS) entry which is preliminary data.</text>
</comment>
<gene>
    <name evidence="3" type="ORF">HCK00_02580</name>
</gene>
<evidence type="ECO:0000313" key="3">
    <source>
        <dbReference type="EMBL" id="NJP99456.1"/>
    </source>
</evidence>
<sequence>MTTVPDASVLSAWRKSSHSNNGDGACVEVVDGHPVGVPVRDSKVPYGPALVFAPDRWSTFVAAVKDGDLTG</sequence>
<feature type="region of interest" description="Disordered" evidence="1">
    <location>
        <begin position="1"/>
        <end position="24"/>
    </location>
</feature>
<dbReference type="InterPro" id="IPR007278">
    <property type="entry name" value="DUF397"/>
</dbReference>
<evidence type="ECO:0000259" key="2">
    <source>
        <dbReference type="Pfam" id="PF04149"/>
    </source>
</evidence>
<proteinExistence type="predicted"/>
<evidence type="ECO:0000256" key="1">
    <source>
        <dbReference type="SAM" id="MobiDB-lite"/>
    </source>
</evidence>
<reference evidence="3 4" key="1">
    <citation type="submission" date="2020-03" db="EMBL/GenBank/DDBJ databases">
        <title>WGS of actinomycetes isolated from Thailand.</title>
        <authorList>
            <person name="Thawai C."/>
        </authorList>
    </citation>
    <scope>NUCLEOTIDE SEQUENCE [LARGE SCALE GENOMIC DNA]</scope>
    <source>
        <strain evidence="3 4">PLAI 1-29</strain>
    </source>
</reference>
<evidence type="ECO:0000313" key="4">
    <source>
        <dbReference type="Proteomes" id="UP000695264"/>
    </source>
</evidence>
<accession>A0ABX1BVP2</accession>